<dbReference type="RefSeq" id="WP_328733744.1">
    <property type="nucleotide sequence ID" value="NZ_CP108038.1"/>
</dbReference>
<organism evidence="1 2">
    <name type="scientific">Streptomyces bobili</name>
    <dbReference type="NCBI Taxonomy" id="67280"/>
    <lineage>
        <taxon>Bacteria</taxon>
        <taxon>Bacillati</taxon>
        <taxon>Actinomycetota</taxon>
        <taxon>Actinomycetes</taxon>
        <taxon>Kitasatosporales</taxon>
        <taxon>Streptomycetaceae</taxon>
        <taxon>Streptomyces</taxon>
    </lineage>
</organism>
<sequence length="371" mass="38907">MVTPASEPPPDGFAQSGEEVAITAPRALTDLDPDAFPSDLLEARAAMEEFLCGQADQRSEIRSAADVTDTTNIQGVGIGRSESSGQQTLNVYLAQPRDTEDIESLLVERLRVGAAASPRVAVVPVITGMIEPQAYTFHRRPAPGGISVHRTPTTRPTSGTLGCLVTGRSDPRDKRTLLLGCNHVLANNNNAALGDVIIQPGGRDGGSSPQDLIAVLERFVELKFDGSSNSVDGATAWADPANVSPDILMTGVLGPVEVPISSTTAAVTVDSLVFKSGRTTEITAGIVREVGASHWVEYSTGSAFFSGGIGIEGTIGHFSEEGDSGSIVWTLGLLRNPVGMIYGGTENSSRSFAHPIDIVTQALDVFIINTL</sequence>
<dbReference type="InterPro" id="IPR009003">
    <property type="entry name" value="Peptidase_S1_PA"/>
</dbReference>
<dbReference type="Gene3D" id="2.40.10.10">
    <property type="entry name" value="Trypsin-like serine proteases"/>
    <property type="match status" value="1"/>
</dbReference>
<protein>
    <submittedName>
        <fullName evidence="1">S1 family peptidase</fullName>
    </submittedName>
</protein>
<reference evidence="1" key="1">
    <citation type="submission" date="2022-10" db="EMBL/GenBank/DDBJ databases">
        <title>The complete genomes of actinobacterial strains from the NBC collection.</title>
        <authorList>
            <person name="Joergensen T.S."/>
            <person name="Alvarez Arevalo M."/>
            <person name="Sterndorff E.B."/>
            <person name="Faurdal D."/>
            <person name="Vuksanovic O."/>
            <person name="Mourched A.-S."/>
            <person name="Charusanti P."/>
            <person name="Shaw S."/>
            <person name="Blin K."/>
            <person name="Weber T."/>
        </authorList>
    </citation>
    <scope>NUCLEOTIDE SEQUENCE</scope>
    <source>
        <strain evidence="1">NBC_00302</strain>
    </source>
</reference>
<gene>
    <name evidence="1" type="ORF">OHT53_01360</name>
</gene>
<dbReference type="Proteomes" id="UP001432071">
    <property type="component" value="Chromosome"/>
</dbReference>
<evidence type="ECO:0000313" key="2">
    <source>
        <dbReference type="Proteomes" id="UP001432071"/>
    </source>
</evidence>
<dbReference type="SUPFAM" id="SSF50494">
    <property type="entry name" value="Trypsin-like serine proteases"/>
    <property type="match status" value="1"/>
</dbReference>
<accession>A0ABZ1QQY8</accession>
<keyword evidence="2" id="KW-1185">Reference proteome</keyword>
<evidence type="ECO:0000313" key="1">
    <source>
        <dbReference type="EMBL" id="WUN84817.1"/>
    </source>
</evidence>
<dbReference type="InterPro" id="IPR043504">
    <property type="entry name" value="Peptidase_S1_PA_chymotrypsin"/>
</dbReference>
<name>A0ABZ1QQY8_9ACTN</name>
<dbReference type="EMBL" id="CP108038">
    <property type="protein sequence ID" value="WUN84817.1"/>
    <property type="molecule type" value="Genomic_DNA"/>
</dbReference>
<dbReference type="GeneID" id="93759570"/>
<proteinExistence type="predicted"/>